<comment type="caution">
    <text evidence="1">The sequence shown here is derived from an EMBL/GenBank/DDBJ whole genome shotgun (WGS) entry which is preliminary data.</text>
</comment>
<protein>
    <submittedName>
        <fullName evidence="1">Uncharacterized protein</fullName>
    </submittedName>
</protein>
<organism evidence="1">
    <name type="scientific">marine sediment metagenome</name>
    <dbReference type="NCBI Taxonomy" id="412755"/>
    <lineage>
        <taxon>unclassified sequences</taxon>
        <taxon>metagenomes</taxon>
        <taxon>ecological metagenomes</taxon>
    </lineage>
</organism>
<dbReference type="EMBL" id="BARU01037230">
    <property type="protein sequence ID" value="GAH85946.1"/>
    <property type="molecule type" value="Genomic_DNA"/>
</dbReference>
<reference evidence="1" key="1">
    <citation type="journal article" date="2014" name="Front. Microbiol.">
        <title>High frequency of phylogenetically diverse reductive dehalogenase-homologous genes in deep subseafloor sedimentary metagenomes.</title>
        <authorList>
            <person name="Kawai M."/>
            <person name="Futagami T."/>
            <person name="Toyoda A."/>
            <person name="Takaki Y."/>
            <person name="Nishi S."/>
            <person name="Hori S."/>
            <person name="Arai W."/>
            <person name="Tsubouchi T."/>
            <person name="Morono Y."/>
            <person name="Uchiyama I."/>
            <person name="Ito T."/>
            <person name="Fujiyama A."/>
            <person name="Inagaki F."/>
            <person name="Takami H."/>
        </authorList>
    </citation>
    <scope>NUCLEOTIDE SEQUENCE</scope>
    <source>
        <strain evidence="1">Expedition CK06-06</strain>
    </source>
</reference>
<dbReference type="AlphaFoldDB" id="X1IU49"/>
<feature type="non-terminal residue" evidence="1">
    <location>
        <position position="1"/>
    </location>
</feature>
<name>X1IU49_9ZZZZ</name>
<evidence type="ECO:0000313" key="1">
    <source>
        <dbReference type="EMBL" id="GAH85946.1"/>
    </source>
</evidence>
<sequence>LIHSPHWTSTERDIALHDYIFVNEGDAPAKELGLHFELNPKFKIISVECDRVWDKKDGGKGYSSVELLWDELPPQNSFHVLIYTETSPAIEDLYPAMYKAWYSEKIIDKYGK</sequence>
<proteinExistence type="predicted"/>
<accession>X1IU49</accession>
<gene>
    <name evidence="1" type="ORF">S03H2_58051</name>
</gene>